<reference evidence="1" key="1">
    <citation type="submission" date="2018-05" db="EMBL/GenBank/DDBJ databases">
        <title>Draft genome of Mucuna pruriens seed.</title>
        <authorList>
            <person name="Nnadi N.E."/>
            <person name="Vos R."/>
            <person name="Hasami M.H."/>
            <person name="Devisetty U.K."/>
            <person name="Aguiy J.C."/>
        </authorList>
    </citation>
    <scope>NUCLEOTIDE SEQUENCE [LARGE SCALE GENOMIC DNA]</scope>
    <source>
        <strain evidence="1">JCA_2017</strain>
    </source>
</reference>
<keyword evidence="2" id="KW-1185">Reference proteome</keyword>
<dbReference type="AlphaFoldDB" id="A0A371HVQ7"/>
<evidence type="ECO:0000313" key="2">
    <source>
        <dbReference type="Proteomes" id="UP000257109"/>
    </source>
</evidence>
<protein>
    <submittedName>
        <fullName evidence="1">Uncharacterized protein</fullName>
    </submittedName>
</protein>
<dbReference type="Proteomes" id="UP000257109">
    <property type="component" value="Unassembled WGS sequence"/>
</dbReference>
<evidence type="ECO:0000313" key="1">
    <source>
        <dbReference type="EMBL" id="RDY06867.1"/>
    </source>
</evidence>
<organism evidence="1 2">
    <name type="scientific">Mucuna pruriens</name>
    <name type="common">Velvet bean</name>
    <name type="synonym">Dolichos pruriens</name>
    <dbReference type="NCBI Taxonomy" id="157652"/>
    <lineage>
        <taxon>Eukaryota</taxon>
        <taxon>Viridiplantae</taxon>
        <taxon>Streptophyta</taxon>
        <taxon>Embryophyta</taxon>
        <taxon>Tracheophyta</taxon>
        <taxon>Spermatophyta</taxon>
        <taxon>Magnoliopsida</taxon>
        <taxon>eudicotyledons</taxon>
        <taxon>Gunneridae</taxon>
        <taxon>Pentapetalae</taxon>
        <taxon>rosids</taxon>
        <taxon>fabids</taxon>
        <taxon>Fabales</taxon>
        <taxon>Fabaceae</taxon>
        <taxon>Papilionoideae</taxon>
        <taxon>50 kb inversion clade</taxon>
        <taxon>NPAAA clade</taxon>
        <taxon>indigoferoid/millettioid clade</taxon>
        <taxon>Phaseoleae</taxon>
        <taxon>Mucuna</taxon>
    </lineage>
</organism>
<proteinExistence type="predicted"/>
<name>A0A371HVQ7_MUCPR</name>
<feature type="non-terminal residue" evidence="1">
    <location>
        <position position="1"/>
    </location>
</feature>
<sequence length="107" mass="11657">MVSTPHFLPLGSVSEPLKKISARGISVCEIREPKETADVKTSIKRDKNCRGQGGIVGQADIILHPVVKNDLQQELIMAAYEVTSLASHSHGYKPNISFSNQTSNLKT</sequence>
<gene>
    <name evidence="1" type="ORF">CR513_09093</name>
</gene>
<accession>A0A371HVQ7</accession>
<comment type="caution">
    <text evidence="1">The sequence shown here is derived from an EMBL/GenBank/DDBJ whole genome shotgun (WGS) entry which is preliminary data.</text>
</comment>
<dbReference type="EMBL" id="QJKJ01001597">
    <property type="protein sequence ID" value="RDY06867.1"/>
    <property type="molecule type" value="Genomic_DNA"/>
</dbReference>